<name>A0ACC2WVP2_9TREE</name>
<sequence length="854" mass="93679">MSVTYDPSPPRLLNPIPPSRKAIHAFLSRHLHLLVAERQAEIDQTSLLASKCSPKLLEKRGLAIGGLGVSNVSVGLGGKTQIELHLPLAYHNSPLLPPHTFRTGDPARLETNPSNANGSSKKKVKATEGKSGDGENEGVEGVVAKVTSEKITLSVDSNKELELPERLRLDSDEEARRQPFNVNLMKVLFGLQSPSMASLDCLTLEPMDQATEKSPIEWFDTTLNDSQKRAVEFTLRANEAACIHGPPGTGKTFTLVEIIRQLVLVQKKKVLICGASNLAVDNLLARLAPLFPPADVVRLGHPARITQSLLTRTLDYRASRSEDAEIAKDVKDELEGNMRDLAKKKGDKGWVKGRERAKKWDDVRELRKEYRTREAKVVKNVMAGAQIVLSTCHGAGSRQLNNKNFDVCIIDEATQAMEAVCWIPILKCKKLILAGDPLQLPPTILSAKQKSSEVKVKMRPLDFPELRTALNGKAGKSGEATGSSADAGTAIESEAQPKSTTEEETVIKDAETSQSTPNGDDAEKIATESAPIESVVAETRPEDPTTAESITQKAENLAIDGVDTRSDSPSDTNSDDVDEESSPSSDKEKDDMREENVKVKRTKLSPPRTLEMTLFDRLEKMYGAGIKRLLAVQYRMHESIAQFPSKALYSSALISHESVASRRLIDLPTITDKESEDAQDILEPTLVFFDTAGTEMFERLEGDEVDSGVNKTSVGEGSRYNENEAEIVSKWVRQLISHGVPEAEIAIITPYQAQVAHLSALLRDEFPGLVCGSVDGMQGQEREAVVLSLVRSNPEREVGFLAEYRRLNVAMTRAKRQLCIVGDSGTVGKGSAYLKEWMKFLDEHADVRWAGDQV</sequence>
<proteinExistence type="predicted"/>
<evidence type="ECO:0000313" key="2">
    <source>
        <dbReference type="Proteomes" id="UP001230649"/>
    </source>
</evidence>
<comment type="caution">
    <text evidence="1">The sequence shown here is derived from an EMBL/GenBank/DDBJ whole genome shotgun (WGS) entry which is preliminary data.</text>
</comment>
<accession>A0ACC2WVP2</accession>
<keyword evidence="2" id="KW-1185">Reference proteome</keyword>
<dbReference type="EMBL" id="JASBWS010000006">
    <property type="protein sequence ID" value="KAJ9115214.1"/>
    <property type="molecule type" value="Genomic_DNA"/>
</dbReference>
<protein>
    <submittedName>
        <fullName evidence="1">Uncharacterized protein</fullName>
    </submittedName>
</protein>
<organism evidence="1 2">
    <name type="scientific">Naganishia adeliensis</name>
    <dbReference type="NCBI Taxonomy" id="92952"/>
    <lineage>
        <taxon>Eukaryota</taxon>
        <taxon>Fungi</taxon>
        <taxon>Dikarya</taxon>
        <taxon>Basidiomycota</taxon>
        <taxon>Agaricomycotina</taxon>
        <taxon>Tremellomycetes</taxon>
        <taxon>Filobasidiales</taxon>
        <taxon>Filobasidiaceae</taxon>
        <taxon>Naganishia</taxon>
    </lineage>
</organism>
<gene>
    <name evidence="1" type="ORF">QFC20_001081</name>
</gene>
<evidence type="ECO:0000313" key="1">
    <source>
        <dbReference type="EMBL" id="KAJ9115214.1"/>
    </source>
</evidence>
<dbReference type="Proteomes" id="UP001230649">
    <property type="component" value="Unassembled WGS sequence"/>
</dbReference>
<reference evidence="1" key="1">
    <citation type="submission" date="2023-04" db="EMBL/GenBank/DDBJ databases">
        <title>Draft Genome sequencing of Naganishia species isolated from polar environments using Oxford Nanopore Technology.</title>
        <authorList>
            <person name="Leo P."/>
            <person name="Venkateswaran K."/>
        </authorList>
    </citation>
    <scope>NUCLEOTIDE SEQUENCE</scope>
    <source>
        <strain evidence="1">MNA-CCFEE 5262</strain>
    </source>
</reference>